<dbReference type="InterPro" id="IPR053136">
    <property type="entry name" value="UTP_pyrophosphatase-like"/>
</dbReference>
<dbReference type="InterPro" id="IPR002725">
    <property type="entry name" value="YgjP-like_metallopeptidase"/>
</dbReference>
<dbReference type="RefSeq" id="WP_114562607.1">
    <property type="nucleotide sequence ID" value="NZ_CP031124.1"/>
</dbReference>
<evidence type="ECO:0000313" key="3">
    <source>
        <dbReference type="EMBL" id="AXF85410.1"/>
    </source>
</evidence>
<reference evidence="4" key="1">
    <citation type="submission" date="2018-07" db="EMBL/GenBank/DDBJ databases">
        <authorList>
            <person name="Kim H."/>
        </authorList>
    </citation>
    <scope>NUCLEOTIDE SEQUENCE [LARGE SCALE GENOMIC DNA]</scope>
    <source>
        <strain evidence="4">F02</strain>
    </source>
</reference>
<dbReference type="AlphaFoldDB" id="A0A345DAM2"/>
<evidence type="ECO:0000259" key="2">
    <source>
        <dbReference type="Pfam" id="PF01863"/>
    </source>
</evidence>
<dbReference type="Pfam" id="PF01863">
    <property type="entry name" value="YgjP-like"/>
    <property type="match status" value="1"/>
</dbReference>
<dbReference type="PANTHER" id="PTHR30399">
    <property type="entry name" value="UNCHARACTERIZED PROTEIN YGJP"/>
    <property type="match status" value="1"/>
</dbReference>
<name>A0A345DAM2_9BURK</name>
<proteinExistence type="predicted"/>
<dbReference type="Proteomes" id="UP000252182">
    <property type="component" value="Chromosome"/>
</dbReference>
<dbReference type="EMBL" id="CP031124">
    <property type="protein sequence ID" value="AXF85410.1"/>
    <property type="molecule type" value="Genomic_DNA"/>
</dbReference>
<sequence length="308" mass="34863">MSRLREWLNQLQLSLFGDNDVPASSAKPISEKKAPTRGRLKSVDQMMSTPMPSLEPIEAPVPPARRARTVLLGAHEVPYTIERVRRRTVGMLVDHSGLRVRASSAVTVLEIERILQLRADWILKSLNKMQNAVPRVSFVPNLVVADGDVLPILGRAVRIFWRTGAAKMDAQVWLAQQWGGAAEAVLILRDVAPARREKAVRDALTAILLAYLFQRAQRYAVAHGLRYRLIVLSSAKTLWGTCRSDGTVRLNWRLVFLDVALVDYVLAHELSHTVHMNHSRLFWEKVAELCPDYKHCVRELKQYNLRAT</sequence>
<organism evidence="3 4">
    <name type="scientific">Ephemeroptericola cinctiostellae</name>
    <dbReference type="NCBI Taxonomy" id="2268024"/>
    <lineage>
        <taxon>Bacteria</taxon>
        <taxon>Pseudomonadati</taxon>
        <taxon>Pseudomonadota</taxon>
        <taxon>Betaproteobacteria</taxon>
        <taxon>Burkholderiales</taxon>
        <taxon>Burkholderiaceae</taxon>
        <taxon>Ephemeroptericola</taxon>
    </lineage>
</organism>
<evidence type="ECO:0000256" key="1">
    <source>
        <dbReference type="SAM" id="MobiDB-lite"/>
    </source>
</evidence>
<dbReference type="CDD" id="cd07344">
    <property type="entry name" value="M48_yhfN_like"/>
    <property type="match status" value="1"/>
</dbReference>
<gene>
    <name evidence="3" type="ORF">DTO96_101141</name>
</gene>
<keyword evidence="4" id="KW-1185">Reference proteome</keyword>
<evidence type="ECO:0000313" key="4">
    <source>
        <dbReference type="Proteomes" id="UP000252182"/>
    </source>
</evidence>
<dbReference type="PANTHER" id="PTHR30399:SF1">
    <property type="entry name" value="UTP PYROPHOSPHATASE"/>
    <property type="match status" value="1"/>
</dbReference>
<feature type="domain" description="YgjP-like metallopeptidase" evidence="2">
    <location>
        <begin position="89"/>
        <end position="302"/>
    </location>
</feature>
<feature type="region of interest" description="Disordered" evidence="1">
    <location>
        <begin position="22"/>
        <end position="41"/>
    </location>
</feature>
<dbReference type="OrthoDB" id="9811177at2"/>
<protein>
    <recommendedName>
        <fullName evidence="2">YgjP-like metallopeptidase domain-containing protein</fullName>
    </recommendedName>
</protein>
<accession>A0A345DAM2</accession>
<dbReference type="Gene3D" id="3.30.2010.10">
    <property type="entry name" value="Metalloproteases ('zincins'), catalytic domain"/>
    <property type="match status" value="1"/>
</dbReference>
<dbReference type="KEGG" id="hyf:DTO96_101141"/>